<evidence type="ECO:0000313" key="1">
    <source>
        <dbReference type="EMBL" id="XBS68231.1"/>
    </source>
</evidence>
<dbReference type="AlphaFoldDB" id="A0AAU7Q5G4"/>
<name>A0AAU7Q5G4_9GAMM</name>
<reference evidence="1" key="1">
    <citation type="submission" date="2024-06" db="EMBL/GenBank/DDBJ databases">
        <authorList>
            <person name="Coelho C."/>
            <person name="Bento M."/>
            <person name="Garcia E."/>
            <person name="Camelo A."/>
            <person name="Brandao I."/>
            <person name="Espirito Santo C."/>
            <person name="Trovao J."/>
            <person name="Verissimo A."/>
            <person name="Costa J."/>
            <person name="Tiago I."/>
        </authorList>
    </citation>
    <scope>NUCLEOTIDE SEQUENCE</scope>
    <source>
        <strain evidence="1">KWT182</strain>
    </source>
</reference>
<sequence length="126" mass="14541">MSLIAYALCHKLGLKPKISYYKSQGSFAHQVCRVKANNEYYIIDVWANFISTEKDFLSKLKSKIIKWNEIGKNVLNGAEFEIDFDLDEKFKLPKHVLATPDDVSKLKLVNSYFVNGENNIVDLNFF</sequence>
<proteinExistence type="predicted"/>
<dbReference type="EMBL" id="CP157947">
    <property type="protein sequence ID" value="XBS68231.1"/>
    <property type="molecule type" value="Genomic_DNA"/>
</dbReference>
<evidence type="ECO:0008006" key="2">
    <source>
        <dbReference type="Google" id="ProtNLM"/>
    </source>
</evidence>
<protein>
    <recommendedName>
        <fullName evidence="2">Transglutaminase-like domain-containing protein</fullName>
    </recommendedName>
</protein>
<accession>A0AAU7Q5G4</accession>
<organism evidence="1">
    <name type="scientific">Acerihabitans sp. KWT182</name>
    <dbReference type="NCBI Taxonomy" id="3157919"/>
    <lineage>
        <taxon>Bacteria</taxon>
        <taxon>Pseudomonadati</taxon>
        <taxon>Pseudomonadota</taxon>
        <taxon>Gammaproteobacteria</taxon>
        <taxon>Enterobacterales</taxon>
        <taxon>Pectobacteriaceae</taxon>
        <taxon>Acerihabitans</taxon>
    </lineage>
</organism>
<gene>
    <name evidence="1" type="ORF">ABK905_15690</name>
</gene>